<feature type="compositionally biased region" description="Basic and acidic residues" evidence="5">
    <location>
        <begin position="305"/>
        <end position="320"/>
    </location>
</feature>
<comment type="subcellular location">
    <subcellularLocation>
        <location evidence="1">Nucleus</location>
        <location evidence="1">Nucleolus</location>
    </subcellularLocation>
</comment>
<dbReference type="InterPro" id="IPR012677">
    <property type="entry name" value="Nucleotide-bd_a/b_plait_sf"/>
</dbReference>
<dbReference type="AlphaFoldDB" id="A0AAV1XGA8"/>
<reference evidence="7 8" key="1">
    <citation type="submission" date="2024-03" db="EMBL/GenBank/DDBJ databases">
        <authorList>
            <person name="Martinez-Hernandez J."/>
        </authorList>
    </citation>
    <scope>NUCLEOTIDE SEQUENCE [LARGE SCALE GENOMIC DNA]</scope>
</reference>
<evidence type="ECO:0000313" key="7">
    <source>
        <dbReference type="EMBL" id="CAL0320192.1"/>
    </source>
</evidence>
<dbReference type="Proteomes" id="UP001497480">
    <property type="component" value="Unassembled WGS sequence"/>
</dbReference>
<dbReference type="PANTHER" id="PTHR23099">
    <property type="entry name" value="TRANSCRIPTIONAL REGULATOR"/>
    <property type="match status" value="1"/>
</dbReference>
<dbReference type="PANTHER" id="PTHR23099:SF0">
    <property type="entry name" value="GERM CELL NUCLEAR ACIDIC PROTEIN"/>
    <property type="match status" value="1"/>
</dbReference>
<evidence type="ECO:0000313" key="8">
    <source>
        <dbReference type="Proteomes" id="UP001497480"/>
    </source>
</evidence>
<evidence type="ECO:0000256" key="4">
    <source>
        <dbReference type="PROSITE-ProRule" id="PRU00176"/>
    </source>
</evidence>
<feature type="region of interest" description="Disordered" evidence="5">
    <location>
        <begin position="305"/>
        <end position="369"/>
    </location>
</feature>
<dbReference type="SUPFAM" id="SSF54928">
    <property type="entry name" value="RNA-binding domain, RBD"/>
    <property type="match status" value="1"/>
</dbReference>
<dbReference type="SMART" id="SM00360">
    <property type="entry name" value="RRM"/>
    <property type="match status" value="1"/>
</dbReference>
<evidence type="ECO:0000256" key="1">
    <source>
        <dbReference type="ARBA" id="ARBA00004604"/>
    </source>
</evidence>
<dbReference type="InterPro" id="IPR034138">
    <property type="entry name" value="NOP8_RRM"/>
</dbReference>
<feature type="region of interest" description="Disordered" evidence="5">
    <location>
        <begin position="237"/>
        <end position="262"/>
    </location>
</feature>
<evidence type="ECO:0000259" key="6">
    <source>
        <dbReference type="PROSITE" id="PS50102"/>
    </source>
</evidence>
<name>A0AAV1XGA8_LUPLU</name>
<feature type="compositionally biased region" description="Polar residues" evidence="5">
    <location>
        <begin position="241"/>
        <end position="258"/>
    </location>
</feature>
<protein>
    <recommendedName>
        <fullName evidence="6">RRM domain-containing protein</fullName>
    </recommendedName>
</protein>
<feature type="domain" description="RRM" evidence="6">
    <location>
        <begin position="10"/>
        <end position="88"/>
    </location>
</feature>
<feature type="region of interest" description="Disordered" evidence="5">
    <location>
        <begin position="402"/>
        <end position="472"/>
    </location>
</feature>
<feature type="region of interest" description="Disordered" evidence="5">
    <location>
        <begin position="669"/>
        <end position="693"/>
    </location>
</feature>
<dbReference type="CDD" id="cd12226">
    <property type="entry name" value="RRM_NOL8"/>
    <property type="match status" value="1"/>
</dbReference>
<proteinExistence type="predicted"/>
<sequence length="729" mass="80352">METEDNNNRVRIFVGGLGETVTPEDLNRLFSSLGTVHGIQTIRTKGRSFAYVDFFPSPTDSKSLSKLFSKYNGCLWKGGKLKLEKAKENYLVRLKKEWEEAAAAEVVSSQPDDSHTTNVDSEKVLSLEEMHRRKESLKTKQLHIFFPGLRKVKSIPFSGTGKHKYSFQNIKVPSMPVHFCDCEEHCSPSGTERGKQIFDQVTAENGGMNDEEMNVMNAVMNKLLQKEKVFNTKHIEKQQESLESPNAVQSNECETGSGTDEDGLIINIQTNRSKAALTSSEELERILQNQESWLNVTRIAKEGPSKTIPEVKKKNNNDTSKKRKLLPKLEKESNGCVSTMPGGKSSMQTLPHEVGSDGQSSDSEDSSFGETTKVSCFQKSSWKELLGDGGNTAFNASLILPKFDSGKGQQSSDSPSTPPSTKKKAKKSKREGSIVSKPTNTQVIKEHAEAQPTDTQEVNKYAEAQPTEKNVLPNKADIKNENMERDGYLLSKPTDTEVIKELVEAEPTGAQVIEEHAEAEPTGAQVIEAHSEAEPTDAQVIEEHAEAEPTSAQVIEEHAEAEPTDKNVAPKKTGRGASWLQKESWTQLVRENNSSFSISQILPGITFPESMATEPVVYPANSNYGKHSGVAKDTVNEVVTDGLNSGETVTDKSQHVFATDITSAPIVEEKNETEPMERTTEETTPKERSTEVVEVSETCSFMRNAASLKEWAKAKAALSGSLKRKHGEK</sequence>
<keyword evidence="3" id="KW-0539">Nucleus</keyword>
<dbReference type="GO" id="GO:0005730">
    <property type="term" value="C:nucleolus"/>
    <property type="evidence" value="ECO:0007669"/>
    <property type="project" value="UniProtKB-SubCell"/>
</dbReference>
<dbReference type="Gene3D" id="3.30.70.330">
    <property type="match status" value="1"/>
</dbReference>
<accession>A0AAV1XGA8</accession>
<dbReference type="InterPro" id="IPR000504">
    <property type="entry name" value="RRM_dom"/>
</dbReference>
<keyword evidence="8" id="KW-1185">Reference proteome</keyword>
<keyword evidence="2 4" id="KW-0694">RNA-binding</keyword>
<gene>
    <name evidence="7" type="ORF">LLUT_LOCUS21252</name>
</gene>
<dbReference type="GO" id="GO:0003723">
    <property type="term" value="F:RNA binding"/>
    <property type="evidence" value="ECO:0007669"/>
    <property type="project" value="UniProtKB-UniRule"/>
</dbReference>
<evidence type="ECO:0000256" key="2">
    <source>
        <dbReference type="ARBA" id="ARBA00022884"/>
    </source>
</evidence>
<feature type="compositionally biased region" description="Basic and acidic residues" evidence="5">
    <location>
        <begin position="669"/>
        <end position="691"/>
    </location>
</feature>
<organism evidence="7 8">
    <name type="scientific">Lupinus luteus</name>
    <name type="common">European yellow lupine</name>
    <dbReference type="NCBI Taxonomy" id="3873"/>
    <lineage>
        <taxon>Eukaryota</taxon>
        <taxon>Viridiplantae</taxon>
        <taxon>Streptophyta</taxon>
        <taxon>Embryophyta</taxon>
        <taxon>Tracheophyta</taxon>
        <taxon>Spermatophyta</taxon>
        <taxon>Magnoliopsida</taxon>
        <taxon>eudicotyledons</taxon>
        <taxon>Gunneridae</taxon>
        <taxon>Pentapetalae</taxon>
        <taxon>rosids</taxon>
        <taxon>fabids</taxon>
        <taxon>Fabales</taxon>
        <taxon>Fabaceae</taxon>
        <taxon>Papilionoideae</taxon>
        <taxon>50 kb inversion clade</taxon>
        <taxon>genistoids sensu lato</taxon>
        <taxon>core genistoids</taxon>
        <taxon>Genisteae</taxon>
        <taxon>Lupinus</taxon>
    </lineage>
</organism>
<dbReference type="PROSITE" id="PS50102">
    <property type="entry name" value="RRM"/>
    <property type="match status" value="1"/>
</dbReference>
<comment type="caution">
    <text evidence="7">The sequence shown here is derived from an EMBL/GenBank/DDBJ whole genome shotgun (WGS) entry which is preliminary data.</text>
</comment>
<dbReference type="Pfam" id="PF00076">
    <property type="entry name" value="RRM_1"/>
    <property type="match status" value="1"/>
</dbReference>
<evidence type="ECO:0000256" key="3">
    <source>
        <dbReference type="ARBA" id="ARBA00023242"/>
    </source>
</evidence>
<dbReference type="EMBL" id="CAXHTB010000014">
    <property type="protein sequence ID" value="CAL0320192.1"/>
    <property type="molecule type" value="Genomic_DNA"/>
</dbReference>
<dbReference type="InterPro" id="IPR035979">
    <property type="entry name" value="RBD_domain_sf"/>
</dbReference>
<evidence type="ECO:0000256" key="5">
    <source>
        <dbReference type="SAM" id="MobiDB-lite"/>
    </source>
</evidence>